<evidence type="ECO:0000313" key="9">
    <source>
        <dbReference type="Proteomes" id="UP000199308"/>
    </source>
</evidence>
<keyword evidence="4" id="KW-0732">Signal</keyword>
<name>A0A1I0GVD6_THASX</name>
<feature type="signal peptide" evidence="4">
    <location>
        <begin position="1"/>
        <end position="26"/>
    </location>
</feature>
<keyword evidence="3" id="KW-0175">Coiled coil</keyword>
<dbReference type="SMART" id="SM00710">
    <property type="entry name" value="PbH1"/>
    <property type="match status" value="6"/>
</dbReference>
<dbReference type="SUPFAM" id="SSF51126">
    <property type="entry name" value="Pectin lyase-like"/>
    <property type="match status" value="1"/>
</dbReference>
<dbReference type="SUPFAM" id="SSF53474">
    <property type="entry name" value="alpha/beta-Hydrolases"/>
    <property type="match status" value="1"/>
</dbReference>
<sequence>MKHLSITFYIVCLTVLLSACSTPSNLSNDANKLGDTQSIQPDIVEQYKVIDGFTLNLHVFTPKNHSAQSNRPAIVFFHGGGWNAGHASHFFRQAKYLSERGMVAISADYRVANQHGTTPKESVKDAKSAMRYIRKNAKALGINPNMIAAGGGSAGGHLAAATATNTAFEHSTDDKTISYRPNLLVLFNPVFDNSADGYGHNRVSDYWHDFSPLHNIDEKTPAGIGFFGEKDTAVKAKAAIAFKQALSKYNTRFEVHIYKGEKHGFFNQSKYTETLMEMDKYLTQHNYLTALPNKVYYLDAKHGDDTRSGLSPEQAWSSLAKINQTYLMPGDKVLLKSGQHFNGTLEPIGSGTKSKPIHISSYGHGTKPVIHGWGQKLHSLLLHNVSHYHVSNLGVTNKGKNRQARRRGIIVDGYNAGELTGITLSKLEVYNVNGSLIKKQGGGSAILIRNGGDIYPTRYNGLTIANNYLHHSGRNGINFHGNAQRSKWYPNLNVQIKHNLIEQIPGDGIVVIASDGALIEGNVLRDFPDILPQGEAAAGIWPWSSDNTVIQFNEVSGHKAKWDGQGYDADFNSFGSVIQYNYSHDNYGGFLLVCNNGFKLGKDINKGTVDTIIRGNISINDGIRPYPTHKGMFSPIFHITGPTENTRIYDNIIIVPKKAANIDNTLIDMDDWGKQFPNDTFFTNNTIYFEEKLKVSHKNLKSFVFENNLLSNAIEGVDDTNKVLEKQAFDLQALKQKALEKLAEYKNNE</sequence>
<organism evidence="8 9">
    <name type="scientific">Thalassotalea agarivorans</name>
    <name type="common">Thalassomonas agarivorans</name>
    <dbReference type="NCBI Taxonomy" id="349064"/>
    <lineage>
        <taxon>Bacteria</taxon>
        <taxon>Pseudomonadati</taxon>
        <taxon>Pseudomonadota</taxon>
        <taxon>Gammaproteobacteria</taxon>
        <taxon>Alteromonadales</taxon>
        <taxon>Colwelliaceae</taxon>
        <taxon>Thalassotalea</taxon>
    </lineage>
</organism>
<dbReference type="AlphaFoldDB" id="A0A1I0GVD6"/>
<dbReference type="InterPro" id="IPR049492">
    <property type="entry name" value="BD-FAE-like_dom"/>
</dbReference>
<dbReference type="InterPro" id="IPR050300">
    <property type="entry name" value="GDXG_lipolytic_enzyme"/>
</dbReference>
<keyword evidence="9" id="KW-1185">Reference proteome</keyword>
<dbReference type="Proteomes" id="UP000199308">
    <property type="component" value="Unassembled WGS sequence"/>
</dbReference>
<dbReference type="Pfam" id="PF13229">
    <property type="entry name" value="Beta_helix"/>
    <property type="match status" value="1"/>
</dbReference>
<evidence type="ECO:0000259" key="6">
    <source>
        <dbReference type="Pfam" id="PF13229"/>
    </source>
</evidence>
<evidence type="ECO:0000256" key="1">
    <source>
        <dbReference type="ARBA" id="ARBA00010515"/>
    </source>
</evidence>
<dbReference type="Pfam" id="PF20434">
    <property type="entry name" value="BD-FAE"/>
    <property type="match status" value="1"/>
</dbReference>
<comment type="similarity">
    <text evidence="1">Belongs to the 'GDXG' lipolytic enzyme family.</text>
</comment>
<reference evidence="8 9" key="1">
    <citation type="submission" date="2016-10" db="EMBL/GenBank/DDBJ databases">
        <authorList>
            <person name="de Groot N.N."/>
        </authorList>
    </citation>
    <scope>NUCLEOTIDE SEQUENCE [LARGE SCALE GENOMIC DNA]</scope>
    <source>
        <strain evidence="8 9">DSM 19706</strain>
    </source>
</reference>
<evidence type="ECO:0000256" key="3">
    <source>
        <dbReference type="SAM" id="Coils"/>
    </source>
</evidence>
<evidence type="ECO:0000259" key="7">
    <source>
        <dbReference type="Pfam" id="PF20434"/>
    </source>
</evidence>
<dbReference type="PANTHER" id="PTHR48081">
    <property type="entry name" value="AB HYDROLASE SUPERFAMILY PROTEIN C4A8.06C"/>
    <property type="match status" value="1"/>
</dbReference>
<evidence type="ECO:0000313" key="8">
    <source>
        <dbReference type="EMBL" id="SET75339.1"/>
    </source>
</evidence>
<feature type="domain" description="Dienelactone hydrolase" evidence="5">
    <location>
        <begin position="224"/>
        <end position="271"/>
    </location>
</feature>
<evidence type="ECO:0000256" key="4">
    <source>
        <dbReference type="SAM" id="SignalP"/>
    </source>
</evidence>
<dbReference type="RefSeq" id="WP_093331297.1">
    <property type="nucleotide sequence ID" value="NZ_AP027363.1"/>
</dbReference>
<dbReference type="InterPro" id="IPR029058">
    <property type="entry name" value="AB_hydrolase_fold"/>
</dbReference>
<dbReference type="PROSITE" id="PS51257">
    <property type="entry name" value="PROKAR_LIPOPROTEIN"/>
    <property type="match status" value="1"/>
</dbReference>
<dbReference type="InterPro" id="IPR012334">
    <property type="entry name" value="Pectin_lyas_fold"/>
</dbReference>
<evidence type="ECO:0000259" key="5">
    <source>
        <dbReference type="Pfam" id="PF01738"/>
    </source>
</evidence>
<dbReference type="InterPro" id="IPR006626">
    <property type="entry name" value="PbH1"/>
</dbReference>
<gene>
    <name evidence="8" type="ORF">SAMN05660429_02595</name>
</gene>
<keyword evidence="2" id="KW-0378">Hydrolase</keyword>
<protein>
    <submittedName>
        <fullName evidence="8">Acetyl esterase/lipase</fullName>
    </submittedName>
</protein>
<dbReference type="EMBL" id="FOHK01000013">
    <property type="protein sequence ID" value="SET75339.1"/>
    <property type="molecule type" value="Genomic_DNA"/>
</dbReference>
<evidence type="ECO:0000256" key="2">
    <source>
        <dbReference type="ARBA" id="ARBA00022801"/>
    </source>
</evidence>
<dbReference type="Gene3D" id="2.160.20.10">
    <property type="entry name" value="Single-stranded right-handed beta-helix, Pectin lyase-like"/>
    <property type="match status" value="1"/>
</dbReference>
<dbReference type="Pfam" id="PF01738">
    <property type="entry name" value="DLH"/>
    <property type="match status" value="1"/>
</dbReference>
<feature type="domain" description="Right handed beta helix" evidence="6">
    <location>
        <begin position="460"/>
        <end position="597"/>
    </location>
</feature>
<dbReference type="InterPro" id="IPR039448">
    <property type="entry name" value="Beta_helix"/>
</dbReference>
<proteinExistence type="inferred from homology"/>
<dbReference type="PANTHER" id="PTHR48081:SF30">
    <property type="entry name" value="ACETYL-HYDROLASE LIPR-RELATED"/>
    <property type="match status" value="1"/>
</dbReference>
<feature type="chain" id="PRO_5011743913" evidence="4">
    <location>
        <begin position="27"/>
        <end position="749"/>
    </location>
</feature>
<accession>A0A1I0GVD6</accession>
<dbReference type="InterPro" id="IPR002925">
    <property type="entry name" value="Dienelactn_hydro"/>
</dbReference>
<feature type="domain" description="BD-FAE-like" evidence="7">
    <location>
        <begin position="58"/>
        <end position="172"/>
    </location>
</feature>
<dbReference type="OrthoDB" id="9787933at2"/>
<feature type="coiled-coil region" evidence="3">
    <location>
        <begin position="721"/>
        <end position="748"/>
    </location>
</feature>
<dbReference type="InterPro" id="IPR011050">
    <property type="entry name" value="Pectin_lyase_fold/virulence"/>
</dbReference>
<dbReference type="GO" id="GO:0004806">
    <property type="term" value="F:triacylglycerol lipase activity"/>
    <property type="evidence" value="ECO:0007669"/>
    <property type="project" value="TreeGrafter"/>
</dbReference>
<dbReference type="Gene3D" id="3.40.50.1820">
    <property type="entry name" value="alpha/beta hydrolase"/>
    <property type="match status" value="1"/>
</dbReference>
<dbReference type="STRING" id="349064.SAMN05660429_02595"/>